<comment type="similarity">
    <text evidence="1">Belongs to the peptidase C14A family.</text>
</comment>
<evidence type="ECO:0000256" key="2">
    <source>
        <dbReference type="ARBA" id="ARBA00022670"/>
    </source>
</evidence>
<feature type="domain" description="Caspase family p20" evidence="5">
    <location>
        <begin position="5"/>
        <end position="129"/>
    </location>
</feature>
<dbReference type="InterPro" id="IPR015917">
    <property type="entry name" value="Pept_C14A"/>
</dbReference>
<dbReference type="Proteomes" id="UP000288716">
    <property type="component" value="Unassembled WGS sequence"/>
</dbReference>
<dbReference type="PROSITE" id="PS01122">
    <property type="entry name" value="CASPASE_CYS"/>
    <property type="match status" value="1"/>
</dbReference>
<dbReference type="EMBL" id="NCKV01000024">
    <property type="protein sequence ID" value="RWS31932.1"/>
    <property type="molecule type" value="Genomic_DNA"/>
</dbReference>
<dbReference type="SUPFAM" id="SSF52129">
    <property type="entry name" value="Caspase-like"/>
    <property type="match status" value="1"/>
</dbReference>
<dbReference type="AlphaFoldDB" id="A0A443SWM1"/>
<evidence type="ECO:0000256" key="3">
    <source>
        <dbReference type="ARBA" id="ARBA00022703"/>
    </source>
</evidence>
<dbReference type="PROSITE" id="PS50208">
    <property type="entry name" value="CASPASE_P20"/>
    <property type="match status" value="1"/>
</dbReference>
<sequence length="258" mass="29789">MTSKPRGYCVIINNRDFEEEDEIRKMSELDAKYLTNAFAYLGFDVRLHSNLTHTEMKDVLDDYSQRDDLKNHDAIVVIIMTHGNEKHLRAIDGGYLTEDEITSPFAADNCPALNRKPKMFFIQACRGEKDDEGVLRLPDSDDDDNSRFVHTTEVCDAQPFSVTNSTGRRRSSSLYDPSHGDMLISYATVSGYRAYRTVDADHPSYLVQYAHEKKLRDILDNVYRDVSEMETEDGYKQAPTYENRGFHKNLYFNPGYYE</sequence>
<dbReference type="Gene3D" id="3.40.50.1460">
    <property type="match status" value="1"/>
</dbReference>
<dbReference type="PANTHER" id="PTHR47901">
    <property type="entry name" value="CASPASE RECRUITMENT DOMAIN-CONTAINING PROTEIN 18"/>
    <property type="match status" value="1"/>
</dbReference>
<dbReference type="GO" id="GO:0004197">
    <property type="term" value="F:cysteine-type endopeptidase activity"/>
    <property type="evidence" value="ECO:0007669"/>
    <property type="project" value="InterPro"/>
</dbReference>
<dbReference type="Pfam" id="PF00656">
    <property type="entry name" value="Peptidase_C14"/>
    <property type="match status" value="1"/>
</dbReference>
<protein>
    <submittedName>
        <fullName evidence="6">Cell death protein 3-like protein</fullName>
    </submittedName>
</protein>
<dbReference type="GO" id="GO:0006915">
    <property type="term" value="P:apoptotic process"/>
    <property type="evidence" value="ECO:0007669"/>
    <property type="project" value="UniProtKB-KW"/>
</dbReference>
<dbReference type="InterPro" id="IPR002398">
    <property type="entry name" value="Pept_C14"/>
</dbReference>
<gene>
    <name evidence="6" type="ORF">B4U80_00200</name>
</gene>
<accession>A0A443SWM1</accession>
<dbReference type="InterPro" id="IPR001309">
    <property type="entry name" value="Pept_C14_p20"/>
</dbReference>
<dbReference type="InterPro" id="IPR029030">
    <property type="entry name" value="Caspase-like_dom_sf"/>
</dbReference>
<keyword evidence="2" id="KW-0645">Protease</keyword>
<dbReference type="PANTHER" id="PTHR47901:SF8">
    <property type="entry name" value="CASPASE-3"/>
    <property type="match status" value="1"/>
</dbReference>
<dbReference type="VEuPathDB" id="VectorBase:LDEU000107"/>
<proteinExistence type="inferred from homology"/>
<evidence type="ECO:0000259" key="5">
    <source>
        <dbReference type="PROSITE" id="PS50208"/>
    </source>
</evidence>
<comment type="caution">
    <text evidence="6">The sequence shown here is derived from an EMBL/GenBank/DDBJ whole genome shotgun (WGS) entry which is preliminary data.</text>
</comment>
<organism evidence="6 7">
    <name type="scientific">Leptotrombidium deliense</name>
    <dbReference type="NCBI Taxonomy" id="299467"/>
    <lineage>
        <taxon>Eukaryota</taxon>
        <taxon>Metazoa</taxon>
        <taxon>Ecdysozoa</taxon>
        <taxon>Arthropoda</taxon>
        <taxon>Chelicerata</taxon>
        <taxon>Arachnida</taxon>
        <taxon>Acari</taxon>
        <taxon>Acariformes</taxon>
        <taxon>Trombidiformes</taxon>
        <taxon>Prostigmata</taxon>
        <taxon>Anystina</taxon>
        <taxon>Parasitengona</taxon>
        <taxon>Trombiculoidea</taxon>
        <taxon>Trombiculidae</taxon>
        <taxon>Leptotrombidium</taxon>
    </lineage>
</organism>
<evidence type="ECO:0000256" key="4">
    <source>
        <dbReference type="ARBA" id="ARBA00022801"/>
    </source>
</evidence>
<evidence type="ECO:0000256" key="1">
    <source>
        <dbReference type="ARBA" id="ARBA00010134"/>
    </source>
</evidence>
<name>A0A443SWM1_9ACAR</name>
<dbReference type="OrthoDB" id="6044770at2759"/>
<dbReference type="GO" id="GO:0006508">
    <property type="term" value="P:proteolysis"/>
    <property type="evidence" value="ECO:0007669"/>
    <property type="project" value="UniProtKB-KW"/>
</dbReference>
<keyword evidence="3" id="KW-0053">Apoptosis</keyword>
<dbReference type="InterPro" id="IPR011600">
    <property type="entry name" value="Pept_C14_caspase"/>
</dbReference>
<dbReference type="STRING" id="299467.A0A443SWM1"/>
<evidence type="ECO:0000313" key="7">
    <source>
        <dbReference type="Proteomes" id="UP000288716"/>
    </source>
</evidence>
<keyword evidence="4" id="KW-0378">Hydrolase</keyword>
<dbReference type="SMART" id="SM00115">
    <property type="entry name" value="CASc"/>
    <property type="match status" value="1"/>
</dbReference>
<reference evidence="6 7" key="1">
    <citation type="journal article" date="2018" name="Gigascience">
        <title>Genomes of trombidid mites reveal novel predicted allergens and laterally-transferred genes associated with secondary metabolism.</title>
        <authorList>
            <person name="Dong X."/>
            <person name="Chaisiri K."/>
            <person name="Xia D."/>
            <person name="Armstrong S.D."/>
            <person name="Fang Y."/>
            <person name="Donnelly M.J."/>
            <person name="Kadowaki T."/>
            <person name="McGarry J.W."/>
            <person name="Darby A.C."/>
            <person name="Makepeace B.L."/>
        </authorList>
    </citation>
    <scope>NUCLEOTIDE SEQUENCE [LARGE SCALE GENOMIC DNA]</scope>
    <source>
        <strain evidence="6">UoL-UT</strain>
    </source>
</reference>
<dbReference type="PRINTS" id="PR00376">
    <property type="entry name" value="IL1BCENZYME"/>
</dbReference>
<dbReference type="InterPro" id="IPR033139">
    <property type="entry name" value="Caspase_cys_AS"/>
</dbReference>
<evidence type="ECO:0000313" key="6">
    <source>
        <dbReference type="EMBL" id="RWS31932.1"/>
    </source>
</evidence>
<keyword evidence="7" id="KW-1185">Reference proteome</keyword>